<reference evidence="1 2" key="1">
    <citation type="journal article" date="2008" name="BMC Genomics">
        <title>Genome sequence and rapid evolution of the rice pathogen Xanthomonas oryzae pv. oryzae PXO99A.</title>
        <authorList>
            <person name="Salzberg S.L."/>
            <person name="Sommer D.D."/>
            <person name="Schatz M.C."/>
            <person name="Phillippy A.M."/>
            <person name="Rabinowicz P.D."/>
            <person name="Tsuge S."/>
            <person name="Furutani A."/>
            <person name="Ochiai H."/>
            <person name="Delcher A.L."/>
            <person name="Kelley D."/>
            <person name="Madupu R."/>
            <person name="Puiu D."/>
            <person name="Radune D."/>
            <person name="Shumway M."/>
            <person name="Trapnell C."/>
            <person name="Aparna G."/>
            <person name="Jha G."/>
            <person name="Pandey A."/>
            <person name="Patil P.B."/>
            <person name="Ishihara H."/>
            <person name="Meyer D.F."/>
            <person name="Szurek B."/>
            <person name="Verdier V."/>
            <person name="Koebnik R."/>
            <person name="Dow J.M."/>
            <person name="Ryan R.P."/>
            <person name="Hirata H."/>
            <person name="Tsuyumu S."/>
            <person name="Won Lee S."/>
            <person name="Seo Y.S."/>
            <person name="Sriariyanum M."/>
            <person name="Ronald P.C."/>
            <person name="Sonti R.V."/>
            <person name="Van Sluys M.A."/>
            <person name="Leach J.E."/>
            <person name="White F.F."/>
            <person name="Bogdanove A.J."/>
        </authorList>
    </citation>
    <scope>NUCLEOTIDE SEQUENCE [LARGE SCALE GENOMIC DNA]</scope>
    <source>
        <strain evidence="1 2">PXO99A</strain>
    </source>
</reference>
<sequence length="42" mass="4292">MVVQLGDHAKTTGIAFVARAVVETVLVEPLASAGGHVCLFAI</sequence>
<dbReference type="AlphaFoldDB" id="A0A0K0GFJ2"/>
<accession>A0A0K0GFJ2</accession>
<evidence type="ECO:0000313" key="1">
    <source>
        <dbReference type="EMBL" id="ACD56837.1"/>
    </source>
</evidence>
<dbReference type="HOGENOM" id="CLU_3259866_0_0_6"/>
<evidence type="ECO:0000313" key="2">
    <source>
        <dbReference type="Proteomes" id="UP000001740"/>
    </source>
</evidence>
<organism evidence="1 2">
    <name type="scientific">Xanthomonas oryzae pv. oryzae (strain PXO99A)</name>
    <dbReference type="NCBI Taxonomy" id="360094"/>
    <lineage>
        <taxon>Bacteria</taxon>
        <taxon>Pseudomonadati</taxon>
        <taxon>Pseudomonadota</taxon>
        <taxon>Gammaproteobacteria</taxon>
        <taxon>Lysobacterales</taxon>
        <taxon>Lysobacteraceae</taxon>
        <taxon>Xanthomonas</taxon>
    </lineage>
</organism>
<dbReference type="KEGG" id="xop:PXO_05424"/>
<protein>
    <submittedName>
        <fullName evidence="1">Uncharacterized protein</fullName>
    </submittedName>
</protein>
<dbReference type="EMBL" id="CP000967">
    <property type="protein sequence ID" value="ACD56837.1"/>
    <property type="molecule type" value="Genomic_DNA"/>
</dbReference>
<name>A0A0K0GFJ2_XANOP</name>
<dbReference type="Proteomes" id="UP000001740">
    <property type="component" value="Chromosome"/>
</dbReference>
<gene>
    <name evidence="1" type="ordered locus">PXO_05424</name>
</gene>
<proteinExistence type="predicted"/>